<evidence type="ECO:0000256" key="2">
    <source>
        <dbReference type="ARBA" id="ARBA00022490"/>
    </source>
</evidence>
<evidence type="ECO:0000256" key="6">
    <source>
        <dbReference type="ARBA" id="ARBA00022833"/>
    </source>
</evidence>
<dbReference type="InterPro" id="IPR011011">
    <property type="entry name" value="Znf_FYVE_PHD"/>
</dbReference>
<evidence type="ECO:0000256" key="3">
    <source>
        <dbReference type="ARBA" id="ARBA00022553"/>
    </source>
</evidence>
<feature type="compositionally biased region" description="Polar residues" evidence="10">
    <location>
        <begin position="720"/>
        <end position="745"/>
    </location>
</feature>
<evidence type="ECO:0000259" key="11">
    <source>
        <dbReference type="PROSITE" id="PS50178"/>
    </source>
</evidence>
<name>A0A6M2DL24_XENCH</name>
<feature type="compositionally biased region" description="Basic and acidic residues" evidence="10">
    <location>
        <begin position="288"/>
        <end position="300"/>
    </location>
</feature>
<dbReference type="InterPro" id="IPR017455">
    <property type="entry name" value="Znf_FYVE-rel"/>
</dbReference>
<dbReference type="InterPro" id="IPR002014">
    <property type="entry name" value="VHS_dom"/>
</dbReference>
<evidence type="ECO:0000256" key="10">
    <source>
        <dbReference type="SAM" id="MobiDB-lite"/>
    </source>
</evidence>
<dbReference type="PANTHER" id="PTHR46275:SF1">
    <property type="entry name" value="HEPATOCYTE GROWTH FACTOR-REGULATED TYROSINE KINASE SUBSTRATE"/>
    <property type="match status" value="1"/>
</dbReference>
<evidence type="ECO:0000256" key="9">
    <source>
        <dbReference type="SAM" id="Coils"/>
    </source>
</evidence>
<accession>A0A6M2DL24</accession>
<dbReference type="InterPro" id="IPR017073">
    <property type="entry name" value="HGS/VPS27"/>
</dbReference>
<evidence type="ECO:0000313" key="13">
    <source>
        <dbReference type="EMBL" id="NOV47009.1"/>
    </source>
</evidence>
<dbReference type="EMBL" id="GIIL01003283">
    <property type="protein sequence ID" value="NOV47009.1"/>
    <property type="molecule type" value="Transcribed_RNA"/>
</dbReference>
<dbReference type="InterPro" id="IPR008942">
    <property type="entry name" value="ENTH_VHS"/>
</dbReference>
<protein>
    <recommendedName>
        <fullName evidence="1 7">Hepatocyte growth factor-regulated tyrosine kinase substrate</fullName>
    </recommendedName>
</protein>
<feature type="compositionally biased region" description="Polar residues" evidence="10">
    <location>
        <begin position="596"/>
        <end position="639"/>
    </location>
</feature>
<dbReference type="GO" id="GO:0035091">
    <property type="term" value="F:phosphatidylinositol binding"/>
    <property type="evidence" value="ECO:0007669"/>
    <property type="project" value="InterPro"/>
</dbReference>
<evidence type="ECO:0000256" key="1">
    <source>
        <dbReference type="ARBA" id="ARBA00015450"/>
    </source>
</evidence>
<dbReference type="CDD" id="cd03569">
    <property type="entry name" value="VHS_Hrs"/>
    <property type="match status" value="1"/>
</dbReference>
<dbReference type="PROSITE" id="PS50330">
    <property type="entry name" value="UIM"/>
    <property type="match status" value="1"/>
</dbReference>
<keyword evidence="5 8" id="KW-0863">Zinc-finger</keyword>
<comment type="subcellular location">
    <subcellularLocation>
        <location evidence="7">Cytoplasm</location>
        <location evidence="7">Cell cortex</location>
    </subcellularLocation>
    <subcellularLocation>
        <location evidence="7">Cytoplasm</location>
        <location evidence="7">Perinuclear region</location>
    </subcellularLocation>
</comment>
<feature type="region of interest" description="Disordered" evidence="10">
    <location>
        <begin position="579"/>
        <end position="657"/>
    </location>
</feature>
<dbReference type="InterPro" id="IPR000306">
    <property type="entry name" value="Znf_FYVE"/>
</dbReference>
<keyword evidence="2" id="KW-0963">Cytoplasm</keyword>
<keyword evidence="3" id="KW-0597">Phosphoprotein</keyword>
<keyword evidence="6" id="KW-0862">Zinc</keyword>
<dbReference type="PROSITE" id="PS50179">
    <property type="entry name" value="VHS"/>
    <property type="match status" value="1"/>
</dbReference>
<dbReference type="Gene3D" id="3.30.40.10">
    <property type="entry name" value="Zinc/RING finger domain, C3HC4 (zinc finger)"/>
    <property type="match status" value="1"/>
</dbReference>
<dbReference type="InterPro" id="IPR013083">
    <property type="entry name" value="Znf_RING/FYVE/PHD"/>
</dbReference>
<dbReference type="Pfam" id="PF12210">
    <property type="entry name" value="Hrs_helical"/>
    <property type="match status" value="1"/>
</dbReference>
<dbReference type="SUPFAM" id="SSF57903">
    <property type="entry name" value="FYVE/PHD zinc finger"/>
    <property type="match status" value="1"/>
</dbReference>
<feature type="domain" description="FYVE-type" evidence="11">
    <location>
        <begin position="159"/>
        <end position="219"/>
    </location>
</feature>
<dbReference type="SUPFAM" id="SSF48464">
    <property type="entry name" value="ENTH/VHS domain"/>
    <property type="match status" value="1"/>
</dbReference>
<dbReference type="GO" id="GO:0008270">
    <property type="term" value="F:zinc ion binding"/>
    <property type="evidence" value="ECO:0007669"/>
    <property type="project" value="UniProtKB-KW"/>
</dbReference>
<feature type="region of interest" description="Disordered" evidence="10">
    <location>
        <begin position="705"/>
        <end position="745"/>
    </location>
</feature>
<dbReference type="PIRSF" id="PIRSF036956">
    <property type="entry name" value="Hrs_Vps27"/>
    <property type="match status" value="1"/>
</dbReference>
<dbReference type="Pfam" id="PF00790">
    <property type="entry name" value="VHS"/>
    <property type="match status" value="1"/>
</dbReference>
<dbReference type="Gene3D" id="1.20.5.1940">
    <property type="match status" value="1"/>
</dbReference>
<dbReference type="GO" id="GO:0005769">
    <property type="term" value="C:early endosome"/>
    <property type="evidence" value="ECO:0007669"/>
    <property type="project" value="TreeGrafter"/>
</dbReference>
<keyword evidence="9" id="KW-0175">Coiled coil</keyword>
<dbReference type="GO" id="GO:0031623">
    <property type="term" value="P:receptor internalization"/>
    <property type="evidence" value="ECO:0007669"/>
    <property type="project" value="TreeGrafter"/>
</dbReference>
<evidence type="ECO:0000256" key="7">
    <source>
        <dbReference type="PIRNR" id="PIRNR036956"/>
    </source>
</evidence>
<dbReference type="GO" id="GO:0005938">
    <property type="term" value="C:cell cortex"/>
    <property type="evidence" value="ECO:0007669"/>
    <property type="project" value="UniProtKB-SubCell"/>
</dbReference>
<dbReference type="PANTHER" id="PTHR46275">
    <property type="entry name" value="HEPATOCYTE GROWTH FACTOR-REGULATED TYROSINE KINASE SUBSTRATE"/>
    <property type="match status" value="1"/>
</dbReference>
<dbReference type="InterPro" id="IPR024641">
    <property type="entry name" value="HRS_helical"/>
</dbReference>
<proteinExistence type="predicted"/>
<feature type="region of interest" description="Disordered" evidence="10">
    <location>
        <begin position="277"/>
        <end position="311"/>
    </location>
</feature>
<dbReference type="InterPro" id="IPR003903">
    <property type="entry name" value="UIM_dom"/>
</dbReference>
<feature type="coiled-coil region" evidence="9">
    <location>
        <begin position="440"/>
        <end position="523"/>
    </location>
</feature>
<dbReference type="GO" id="GO:0048471">
    <property type="term" value="C:perinuclear region of cytoplasm"/>
    <property type="evidence" value="ECO:0007669"/>
    <property type="project" value="UniProtKB-SubCell"/>
</dbReference>
<evidence type="ECO:0000259" key="12">
    <source>
        <dbReference type="PROSITE" id="PS50179"/>
    </source>
</evidence>
<dbReference type="SMART" id="SM00064">
    <property type="entry name" value="FYVE"/>
    <property type="match status" value="1"/>
</dbReference>
<comment type="function">
    <text evidence="7">Essential role in endosome membrane invagination and formation of multivesicular bodies, MVBs. Required during gastrulation and appears to regulate early embryonic signaling pathways. Inhibits tyrosine kinase receptor signaling by promoting degradation of the tyrosine-phosphorylated, active receptor, potentially by sorting activated receptors into MVBs. The MVBs are then trafficked to the lysosome where their contents are degraded.</text>
</comment>
<evidence type="ECO:0000256" key="5">
    <source>
        <dbReference type="ARBA" id="ARBA00022771"/>
    </source>
</evidence>
<dbReference type="CDD" id="cd22249">
    <property type="entry name" value="UDM1_RNF168_RNF169-like"/>
    <property type="match status" value="1"/>
</dbReference>
<evidence type="ECO:0000256" key="4">
    <source>
        <dbReference type="ARBA" id="ARBA00022723"/>
    </source>
</evidence>
<dbReference type="AlphaFoldDB" id="A0A6M2DL24"/>
<dbReference type="CDD" id="cd21387">
    <property type="entry name" value="GAT_Hrs"/>
    <property type="match status" value="1"/>
</dbReference>
<dbReference type="FunFam" id="3.30.40.10:FF:000105">
    <property type="entry name" value="WD repeat and FYVE domain-containing protein 2"/>
    <property type="match status" value="1"/>
</dbReference>
<dbReference type="CDD" id="cd15720">
    <property type="entry name" value="FYVE_Hrs"/>
    <property type="match status" value="1"/>
</dbReference>
<sequence length="745" mass="83462">MFRSGNFDKLLDKATSNLRLDPDWPAILQICDLIRQNDCTPKYAIAAIKKKLYSSNPHQAMFAMLVLESVVKNCGSIIHDEITSKANCEMFREIVTTSQHENVRTKMLELIQAWAFAFRQNPKYRAVQDTMNILKTEGRTFPALKESDAMFSAHSAPEWADGEVCNRCRVAFSLVQRKHHCRACGQVVCAQCSGKTSTLPKFGIEKEVRVCDACYDQVSRPTASSRSPSLQNDSDLPVEYLTSSLAQQNQTPARRTAQELQEEEELQLALALSQSEAEVKRNSAMPRQPREFSPHKDLNKDNNLSPMEETPADPELARYLNRGYWEQRQDISADMPPSPSAPAPIPSPMPAITTVNSLLQKTPAGTNNIAQEKELDEFTAALKSQIEIFVNRMKSNSSRGRSIANDSSVQTLFLNLTAMHSKLLRYIQQQDDAHVHFEGLQDKLTQVKDSRAALDVLREEHREKLRKLAEEAERQRQMQMAHKLDIMRKKKQEYLQYQRQLALQKIQEQEREMQMRQEQQKQQYIMGPQFSFNQSSPAHTQQYSVPTQYNYIPHFQPMMQMPGPGIPLGMPLQHIMGPTASMHGPMGIHPTVGPPNAQNTHSNNPSQLESSQQMASGQQQINQNPMMNHSGPNVVNSQPIGPRNSVIPPPNQQQQLGPINTQSAVMQMHSQNMGQPISMPGQQHVSQAPVINQGAINMPPIGNVPGQSNMTFNAPVAQPPVQSSAPPGSPQTSADTQTAELISFD</sequence>
<dbReference type="GO" id="GO:0043130">
    <property type="term" value="F:ubiquitin binding"/>
    <property type="evidence" value="ECO:0007669"/>
    <property type="project" value="InterPro"/>
</dbReference>
<evidence type="ECO:0000256" key="8">
    <source>
        <dbReference type="PROSITE-ProRule" id="PRU00091"/>
    </source>
</evidence>
<organism evidence="13">
    <name type="scientific">Xenopsylla cheopis</name>
    <name type="common">Oriental rat flea</name>
    <name type="synonym">Pulex cheopis</name>
    <dbReference type="NCBI Taxonomy" id="163159"/>
    <lineage>
        <taxon>Eukaryota</taxon>
        <taxon>Metazoa</taxon>
        <taxon>Ecdysozoa</taxon>
        <taxon>Arthropoda</taxon>
        <taxon>Hexapoda</taxon>
        <taxon>Insecta</taxon>
        <taxon>Pterygota</taxon>
        <taxon>Neoptera</taxon>
        <taxon>Endopterygota</taxon>
        <taxon>Siphonaptera</taxon>
        <taxon>Pulicidae</taxon>
        <taxon>Xenopsyllinae</taxon>
        <taxon>Xenopsylla</taxon>
    </lineage>
</organism>
<dbReference type="SMART" id="SM00288">
    <property type="entry name" value="VHS"/>
    <property type="match status" value="1"/>
</dbReference>
<dbReference type="PROSITE" id="PS50178">
    <property type="entry name" value="ZF_FYVE"/>
    <property type="match status" value="1"/>
</dbReference>
<dbReference type="Pfam" id="PF01363">
    <property type="entry name" value="FYVE"/>
    <property type="match status" value="1"/>
</dbReference>
<dbReference type="GO" id="GO:0032456">
    <property type="term" value="P:endocytic recycling"/>
    <property type="evidence" value="ECO:0007669"/>
    <property type="project" value="TreeGrafter"/>
</dbReference>
<dbReference type="Gene3D" id="1.25.40.90">
    <property type="match status" value="1"/>
</dbReference>
<feature type="domain" description="VHS" evidence="12">
    <location>
        <begin position="14"/>
        <end position="142"/>
    </location>
</feature>
<keyword evidence="4" id="KW-0479">Metal-binding</keyword>
<reference evidence="13" key="1">
    <citation type="submission" date="2020-03" db="EMBL/GenBank/DDBJ databases">
        <title>Transcriptomic Profiling of the Digestive Tract of the Rat Flea, Xenopsylla cheopis, Following Blood Feeding and Infection with Yersinia pestis.</title>
        <authorList>
            <person name="Bland D.M."/>
            <person name="Martens C.A."/>
            <person name="Virtaneva K."/>
            <person name="Kanakabandi K."/>
            <person name="Long D."/>
            <person name="Rosenke R."/>
            <person name="Saturday G.A."/>
            <person name="Hoyt F.H."/>
            <person name="Bruno D.P."/>
            <person name="Ribeiro J.M.C."/>
            <person name="Hinnebusch J."/>
        </authorList>
    </citation>
    <scope>NUCLEOTIDE SEQUENCE</scope>
</reference>